<protein>
    <recommendedName>
        <fullName evidence="2">C2H2-type domain-containing protein</fullName>
    </recommendedName>
</protein>
<dbReference type="InterPro" id="IPR013087">
    <property type="entry name" value="Znf_C2H2_type"/>
</dbReference>
<reference evidence="3 4" key="1">
    <citation type="submission" date="2014-04" db="EMBL/GenBank/DDBJ databases">
        <authorList>
            <consortium name="DOE Joint Genome Institute"/>
            <person name="Kuo A."/>
            <person name="Kohler A."/>
            <person name="Nagy L.G."/>
            <person name="Floudas D."/>
            <person name="Copeland A."/>
            <person name="Barry K.W."/>
            <person name="Cichocki N."/>
            <person name="Veneault-Fourrey C."/>
            <person name="LaButti K."/>
            <person name="Lindquist E.A."/>
            <person name="Lipzen A."/>
            <person name="Lundell T."/>
            <person name="Morin E."/>
            <person name="Murat C."/>
            <person name="Sun H."/>
            <person name="Tunlid A."/>
            <person name="Henrissat B."/>
            <person name="Grigoriev I.V."/>
            <person name="Hibbett D.S."/>
            <person name="Martin F."/>
            <person name="Nordberg H.P."/>
            <person name="Cantor M.N."/>
            <person name="Hua S.X."/>
        </authorList>
    </citation>
    <scope>NUCLEOTIDE SEQUENCE [LARGE SCALE GENOMIC DNA]</scope>
    <source>
        <strain evidence="3 4">Foug A</strain>
    </source>
</reference>
<name>A0A0C3DS40_9AGAM</name>
<accession>A0A0C3DS40</accession>
<gene>
    <name evidence="3" type="ORF">SCLCIDRAFT_27590</name>
</gene>
<dbReference type="InterPro" id="IPR041078">
    <property type="entry name" value="Plavaka"/>
</dbReference>
<dbReference type="OrthoDB" id="2690063at2759"/>
<dbReference type="AlphaFoldDB" id="A0A0C3DS40"/>
<feature type="compositionally biased region" description="Polar residues" evidence="1">
    <location>
        <begin position="843"/>
        <end position="855"/>
    </location>
</feature>
<dbReference type="InterPro" id="IPR005162">
    <property type="entry name" value="Retrotrans_gag_dom"/>
</dbReference>
<evidence type="ECO:0000313" key="3">
    <source>
        <dbReference type="EMBL" id="KIM59004.1"/>
    </source>
</evidence>
<proteinExistence type="predicted"/>
<organism evidence="3 4">
    <name type="scientific">Scleroderma citrinum Foug A</name>
    <dbReference type="NCBI Taxonomy" id="1036808"/>
    <lineage>
        <taxon>Eukaryota</taxon>
        <taxon>Fungi</taxon>
        <taxon>Dikarya</taxon>
        <taxon>Basidiomycota</taxon>
        <taxon>Agaricomycotina</taxon>
        <taxon>Agaricomycetes</taxon>
        <taxon>Agaricomycetidae</taxon>
        <taxon>Boletales</taxon>
        <taxon>Sclerodermatineae</taxon>
        <taxon>Sclerodermataceae</taxon>
        <taxon>Scleroderma</taxon>
    </lineage>
</organism>
<evidence type="ECO:0000259" key="2">
    <source>
        <dbReference type="PROSITE" id="PS00028"/>
    </source>
</evidence>
<dbReference type="Pfam" id="PF03732">
    <property type="entry name" value="Retrotrans_gag"/>
    <property type="match status" value="1"/>
</dbReference>
<dbReference type="Pfam" id="PF18759">
    <property type="entry name" value="Plavaka"/>
    <property type="match status" value="1"/>
</dbReference>
<dbReference type="STRING" id="1036808.A0A0C3DS40"/>
<feature type="domain" description="C2H2-type" evidence="2">
    <location>
        <begin position="17"/>
        <end position="40"/>
    </location>
</feature>
<dbReference type="EMBL" id="KN822078">
    <property type="protein sequence ID" value="KIM59004.1"/>
    <property type="molecule type" value="Genomic_DNA"/>
</dbReference>
<dbReference type="InParanoid" id="A0A0C3DS40"/>
<evidence type="ECO:0000313" key="4">
    <source>
        <dbReference type="Proteomes" id="UP000053989"/>
    </source>
</evidence>
<dbReference type="SMART" id="SM00355">
    <property type="entry name" value="ZnF_C2H2"/>
    <property type="match status" value="1"/>
</dbReference>
<dbReference type="PROSITE" id="PS00028">
    <property type="entry name" value="ZINC_FINGER_C2H2_1"/>
    <property type="match status" value="1"/>
</dbReference>
<reference evidence="4" key="2">
    <citation type="submission" date="2015-01" db="EMBL/GenBank/DDBJ databases">
        <title>Evolutionary Origins and Diversification of the Mycorrhizal Mutualists.</title>
        <authorList>
            <consortium name="DOE Joint Genome Institute"/>
            <consortium name="Mycorrhizal Genomics Consortium"/>
            <person name="Kohler A."/>
            <person name="Kuo A."/>
            <person name="Nagy L.G."/>
            <person name="Floudas D."/>
            <person name="Copeland A."/>
            <person name="Barry K.W."/>
            <person name="Cichocki N."/>
            <person name="Veneault-Fourrey C."/>
            <person name="LaButti K."/>
            <person name="Lindquist E.A."/>
            <person name="Lipzen A."/>
            <person name="Lundell T."/>
            <person name="Morin E."/>
            <person name="Murat C."/>
            <person name="Riley R."/>
            <person name="Ohm R."/>
            <person name="Sun H."/>
            <person name="Tunlid A."/>
            <person name="Henrissat B."/>
            <person name="Grigoriev I.V."/>
            <person name="Hibbett D.S."/>
            <person name="Martin F."/>
        </authorList>
    </citation>
    <scope>NUCLEOTIDE SEQUENCE [LARGE SCALE GENOMIC DNA]</scope>
    <source>
        <strain evidence="4">Foug A</strain>
    </source>
</reference>
<feature type="region of interest" description="Disordered" evidence="1">
    <location>
        <begin position="764"/>
        <end position="800"/>
    </location>
</feature>
<keyword evidence="4" id="KW-1185">Reference proteome</keyword>
<sequence length="1169" mass="129687">MPCHLPERLFGHRLYVCGVNGCAKTCSTRGGVKRHIRKRHLPVGIRPHLADHIEAIEADQDYDFDNVDPPWVDEPNTGAGQHPRGQNVSYHPLLDGTFNFVNAPSTYESRAAFQLAEFLYSHEQMSAAKIDDLLAIMAAMYGEDLPFHSHKDMYDTIDTTTHRDSPWKSFSVTYSGAIPDGDPPSWMTTEYDVWYCDPKVVLEHQLANPDFKGEIDYAAKVVIDEDGHREVCNLMSGQWAFEQSDMIAKDADTHGAMFVPVVLGSDKTTVLLTGVVQGWCPRCTARNNNLDGGGGHRSRELTEALLDVLDPQTLLNDYGIVHNIVPFTSNFPRADIHELIAPDLLHQLIKGTFKDHVVTWINEYLELVHGKQCASEIIADIDRRIAAMPSFPVLHHFPEGHGFKQWTGDDSKALMKVYLPAIAGHVPPGMVHALSTLLDFCYLVRLSILNEATLDAIDAAMDRFHQERTIFITSGVRVHLSLSCQHAMVHYCELIELFEHGMLDGPLLLVGIEAVRVDIEDDEGGVVDDDLATYTVKLASRPVYGVSGMVLYVADCLGLQGLQEGIRCFLYDQVNPDAEIPGDHVDLCLCPPFQGRVWVFYSAVATFCTPSDQSGVGGMRHEIIRATLSWQGGPPRYDCIYVAKGAKGVADEPDGLTGMWIVAPEVDDNGHRVQCVISLDSVVHGAHLIGVYGGDFIPVDLRFSDSLDAFKAYYVNKFKYKQNPSDFRSFLASPLVPGFLPCAYNQYSASVPFLSLQLPSYPFTTSRRGEDPPTPSSSKGKLPAVPPRTAPGSSSKGRQWQFAGRHGLTPVSAKPVTEAVPAVTTPVHVSPTFSTYRTWSPSFQESAHNPTTPEGNVSEEDVPIPTTQEEEIAEGLSARMLAGMSLQDPFENSNPTRIELENWYKTQFSKEVSGPPPEGFDGDHERFTPWMLSVRTYLALNAHVYDTDEKLIGFTLSYMTGGSALAFKENYIEGCIADGVHFYITESYAEFVQKLKNVYDVGDVKATSMLHLANIKQGNKPLAEYSSRFLLLMNRAGIKDGVPMGTFFGKGLSPFLSNHVLSLGIIPESVQDWIKAASAINNAKATKRVFRGTDTAEDRRGLYYSEQKATMPKKFRDPDAMVVDRGRPRTARPLECFIAQKKKESSISDDALMNFVHRYPNSRTRLTFL</sequence>
<evidence type="ECO:0000256" key="1">
    <source>
        <dbReference type="SAM" id="MobiDB-lite"/>
    </source>
</evidence>
<feature type="region of interest" description="Disordered" evidence="1">
    <location>
        <begin position="843"/>
        <end position="862"/>
    </location>
</feature>
<dbReference type="HOGENOM" id="CLU_274311_0_0_1"/>
<dbReference type="Proteomes" id="UP000053989">
    <property type="component" value="Unassembled WGS sequence"/>
</dbReference>